<dbReference type="VEuPathDB" id="VectorBase:LOC119187536"/>
<dbReference type="VEuPathDB" id="VectorBase:LOC119179969"/>
<dbReference type="EMBL" id="JABSTU010000006">
    <property type="protein sequence ID" value="KAH8028784.1"/>
    <property type="molecule type" value="Genomic_DNA"/>
</dbReference>
<evidence type="ECO:0000256" key="1">
    <source>
        <dbReference type="SAM" id="MobiDB-lite"/>
    </source>
</evidence>
<protein>
    <recommendedName>
        <fullName evidence="4">SGNH hydrolase-type esterase domain-containing protein</fullName>
    </recommendedName>
</protein>
<evidence type="ECO:0000313" key="3">
    <source>
        <dbReference type="Proteomes" id="UP000821866"/>
    </source>
</evidence>
<reference evidence="2" key="2">
    <citation type="submission" date="2021-09" db="EMBL/GenBank/DDBJ databases">
        <authorList>
            <person name="Jia N."/>
            <person name="Wang J."/>
            <person name="Shi W."/>
            <person name="Du L."/>
            <person name="Sun Y."/>
            <person name="Zhan W."/>
            <person name="Jiang J."/>
            <person name="Wang Q."/>
            <person name="Zhang B."/>
            <person name="Ji P."/>
            <person name="Sakyi L.B."/>
            <person name="Cui X."/>
            <person name="Yuan T."/>
            <person name="Jiang B."/>
            <person name="Yang W."/>
            <person name="Lam T.T.-Y."/>
            <person name="Chang Q."/>
            <person name="Ding S."/>
            <person name="Wang X."/>
            <person name="Zhu J."/>
            <person name="Ruan X."/>
            <person name="Zhao L."/>
            <person name="Wei J."/>
            <person name="Que T."/>
            <person name="Du C."/>
            <person name="Cheng J."/>
            <person name="Dai P."/>
            <person name="Han X."/>
            <person name="Huang E."/>
            <person name="Gao Y."/>
            <person name="Liu J."/>
            <person name="Shao H."/>
            <person name="Ye R."/>
            <person name="Li L."/>
            <person name="Wei W."/>
            <person name="Wang X."/>
            <person name="Wang C."/>
            <person name="Huo Q."/>
            <person name="Li W."/>
            <person name="Guo W."/>
            <person name="Chen H."/>
            <person name="Chen S."/>
            <person name="Zhou L."/>
            <person name="Zhou L."/>
            <person name="Ni X."/>
            <person name="Tian J."/>
            <person name="Zhou Y."/>
            <person name="Sheng Y."/>
            <person name="Liu T."/>
            <person name="Pan Y."/>
            <person name="Xia L."/>
            <person name="Li J."/>
            <person name="Zhao F."/>
            <person name="Cao W."/>
        </authorList>
    </citation>
    <scope>NUCLEOTIDE SEQUENCE</scope>
    <source>
        <strain evidence="2">Rmic-2018</strain>
        <tissue evidence="2">Larvae</tissue>
    </source>
</reference>
<accession>A0A9J6E412</accession>
<evidence type="ECO:0008006" key="4">
    <source>
        <dbReference type="Google" id="ProtNLM"/>
    </source>
</evidence>
<organism evidence="2 3">
    <name type="scientific">Rhipicephalus microplus</name>
    <name type="common">Cattle tick</name>
    <name type="synonym">Boophilus microplus</name>
    <dbReference type="NCBI Taxonomy" id="6941"/>
    <lineage>
        <taxon>Eukaryota</taxon>
        <taxon>Metazoa</taxon>
        <taxon>Ecdysozoa</taxon>
        <taxon>Arthropoda</taxon>
        <taxon>Chelicerata</taxon>
        <taxon>Arachnida</taxon>
        <taxon>Acari</taxon>
        <taxon>Parasitiformes</taxon>
        <taxon>Ixodida</taxon>
        <taxon>Ixodoidea</taxon>
        <taxon>Ixodidae</taxon>
        <taxon>Rhipicephalinae</taxon>
        <taxon>Rhipicephalus</taxon>
        <taxon>Boophilus</taxon>
    </lineage>
</organism>
<dbReference type="Proteomes" id="UP000821866">
    <property type="component" value="Chromosome 4"/>
</dbReference>
<dbReference type="InterPro" id="IPR036514">
    <property type="entry name" value="SGNH_hydro_sf"/>
</dbReference>
<dbReference type="Gene3D" id="3.40.50.1110">
    <property type="entry name" value="SGNH hydrolase"/>
    <property type="match status" value="1"/>
</dbReference>
<proteinExistence type="predicted"/>
<gene>
    <name evidence="2" type="ORF">HPB51_019583</name>
</gene>
<reference evidence="2" key="1">
    <citation type="journal article" date="2020" name="Cell">
        <title>Large-Scale Comparative Analyses of Tick Genomes Elucidate Their Genetic Diversity and Vector Capacities.</title>
        <authorList>
            <consortium name="Tick Genome and Microbiome Consortium (TIGMIC)"/>
            <person name="Jia N."/>
            <person name="Wang J."/>
            <person name="Shi W."/>
            <person name="Du L."/>
            <person name="Sun Y."/>
            <person name="Zhan W."/>
            <person name="Jiang J.F."/>
            <person name="Wang Q."/>
            <person name="Zhang B."/>
            <person name="Ji P."/>
            <person name="Bell-Sakyi L."/>
            <person name="Cui X.M."/>
            <person name="Yuan T.T."/>
            <person name="Jiang B.G."/>
            <person name="Yang W.F."/>
            <person name="Lam T.T."/>
            <person name="Chang Q.C."/>
            <person name="Ding S.J."/>
            <person name="Wang X.J."/>
            <person name="Zhu J.G."/>
            <person name="Ruan X.D."/>
            <person name="Zhao L."/>
            <person name="Wei J.T."/>
            <person name="Ye R.Z."/>
            <person name="Que T.C."/>
            <person name="Du C.H."/>
            <person name="Zhou Y.H."/>
            <person name="Cheng J.X."/>
            <person name="Dai P.F."/>
            <person name="Guo W.B."/>
            <person name="Han X.H."/>
            <person name="Huang E.J."/>
            <person name="Li L.F."/>
            <person name="Wei W."/>
            <person name="Gao Y.C."/>
            <person name="Liu J.Z."/>
            <person name="Shao H.Z."/>
            <person name="Wang X."/>
            <person name="Wang C.C."/>
            <person name="Yang T.C."/>
            <person name="Huo Q.B."/>
            <person name="Li W."/>
            <person name="Chen H.Y."/>
            <person name="Chen S.E."/>
            <person name="Zhou L.G."/>
            <person name="Ni X.B."/>
            <person name="Tian J.H."/>
            <person name="Sheng Y."/>
            <person name="Liu T."/>
            <person name="Pan Y.S."/>
            <person name="Xia L.Y."/>
            <person name="Li J."/>
            <person name="Zhao F."/>
            <person name="Cao W.C."/>
        </authorList>
    </citation>
    <scope>NUCLEOTIDE SEQUENCE</scope>
    <source>
        <strain evidence="2">Rmic-2018</strain>
    </source>
</reference>
<dbReference type="AlphaFoldDB" id="A0A9J6E412"/>
<comment type="caution">
    <text evidence="2">The sequence shown here is derived from an EMBL/GenBank/DDBJ whole genome shotgun (WGS) entry which is preliminary data.</text>
</comment>
<sequence length="343" mass="38132">MTRALVAGDSMLKYLTGCFTLSSRTHVEVRSFSGVRIEKLFSLIAHSLADVHVVVLHIGTNNVGEEPLVLIARFRSLISRILDVNPSIRVVVSAILPRQASLRKCQWALSVGELEAFNMDAGETNAILQALCHKNGYGFVDGTCELMGMLKADGVHPTKHVSQVFLLVKPGPLPDTGRPSHSGHAPLDRAPGTWKPPSTSQLRTLVSSEPRRWLQSSVTSVEPSIKHQDFAFRLRGHGNVLQNNMSKLAWIVVQLLGCLLRAAIKEASKDLEASHNGALQQQHQKEKDHKKLRFQYSDQSKGLAQYWNNLPFEKLELIAEATNHPKRIWCRVPSTILLSAEHF</sequence>
<feature type="region of interest" description="Disordered" evidence="1">
    <location>
        <begin position="175"/>
        <end position="208"/>
    </location>
</feature>
<feature type="compositionally biased region" description="Polar residues" evidence="1">
    <location>
        <begin position="196"/>
        <end position="207"/>
    </location>
</feature>
<dbReference type="SUPFAM" id="SSF52266">
    <property type="entry name" value="SGNH hydrolase"/>
    <property type="match status" value="1"/>
</dbReference>
<name>A0A9J6E412_RHIMP</name>
<keyword evidence="3" id="KW-1185">Reference proteome</keyword>
<evidence type="ECO:0000313" key="2">
    <source>
        <dbReference type="EMBL" id="KAH8028784.1"/>
    </source>
</evidence>